<geneLocation type="mitochondrion" evidence="2"/>
<feature type="transmembrane region" description="Helical" evidence="1">
    <location>
        <begin position="49"/>
        <end position="70"/>
    </location>
</feature>
<name>A0A1P8CZ17_PTEPN</name>
<protein>
    <submittedName>
        <fullName evidence="2">NADH dehydrogenase subunit 4L</fullName>
    </submittedName>
</protein>
<evidence type="ECO:0000256" key="1">
    <source>
        <dbReference type="SAM" id="Phobius"/>
    </source>
</evidence>
<reference evidence="2" key="1">
    <citation type="submission" date="2016-01" db="EMBL/GenBank/DDBJ databases">
        <authorList>
            <person name="Oliw E.H."/>
        </authorList>
    </citation>
    <scope>NUCLEOTIDE SEQUENCE</scope>
</reference>
<dbReference type="EMBL" id="KU552127">
    <property type="protein sequence ID" value="APG32425.1"/>
    <property type="molecule type" value="Genomic_DNA"/>
</dbReference>
<accession>A0A1P8CZ17</accession>
<keyword evidence="2" id="KW-0496">Mitochondrion</keyword>
<organism evidence="2">
    <name type="scientific">Pteria penguin</name>
    <name type="common">Winged pearl oyster</name>
    <name type="synonym">Magnavicula penguin</name>
    <dbReference type="NCBI Taxonomy" id="113549"/>
    <lineage>
        <taxon>Eukaryota</taxon>
        <taxon>Metazoa</taxon>
        <taxon>Spiralia</taxon>
        <taxon>Lophotrochozoa</taxon>
        <taxon>Mollusca</taxon>
        <taxon>Bivalvia</taxon>
        <taxon>Autobranchia</taxon>
        <taxon>Pteriomorphia</taxon>
        <taxon>Pterioida</taxon>
        <taxon>Pterioidea</taxon>
        <taxon>Pteriidae</taxon>
        <taxon>Pteria</taxon>
    </lineage>
</organism>
<dbReference type="AlphaFoldDB" id="A0A1P8CZ17"/>
<sequence>MAILVLMAIDCYYLFLEKDSVIGSILMLEIMSLGQVMSYSCSTMGNCGFMYGMFCLLSVEVSVLASLFVANIRAGGDSRVSGKCSLLTKEIWWKQGGKEEEKEGVSKSGVSGGC</sequence>
<gene>
    <name evidence="2" type="primary">ND4L</name>
</gene>
<evidence type="ECO:0000313" key="2">
    <source>
        <dbReference type="EMBL" id="APG32425.1"/>
    </source>
</evidence>
<keyword evidence="1" id="KW-0812">Transmembrane</keyword>
<feature type="transmembrane region" description="Helical" evidence="1">
    <location>
        <begin position="21"/>
        <end position="37"/>
    </location>
</feature>
<keyword evidence="1" id="KW-0472">Membrane</keyword>
<keyword evidence="1" id="KW-1133">Transmembrane helix</keyword>
<proteinExistence type="predicted"/>